<evidence type="ECO:0000313" key="2">
    <source>
        <dbReference type="Proteomes" id="UP000176634"/>
    </source>
</evidence>
<name>A0A1F6P7W7_9BACT</name>
<accession>A0A1F6P7W7</accession>
<dbReference type="EMBL" id="MFRA01000008">
    <property type="protein sequence ID" value="OGH92140.1"/>
    <property type="molecule type" value="Genomic_DNA"/>
</dbReference>
<dbReference type="Proteomes" id="UP000176634">
    <property type="component" value="Unassembled WGS sequence"/>
</dbReference>
<gene>
    <name evidence="1" type="ORF">A2563_00965</name>
</gene>
<sequence>MDNNKELNKKLDALVDLSLHSLVFSMYMSGNTMDQICKNLHIHKTRVVELLKGLEKNRQTNNK</sequence>
<organism evidence="1 2">
    <name type="scientific">Candidatus Magasanikbacteria bacterium RIFOXYD1_FULL_40_23</name>
    <dbReference type="NCBI Taxonomy" id="1798705"/>
    <lineage>
        <taxon>Bacteria</taxon>
        <taxon>Candidatus Magasanikiibacteriota</taxon>
    </lineage>
</organism>
<protein>
    <submittedName>
        <fullName evidence="1">Uncharacterized protein</fullName>
    </submittedName>
</protein>
<proteinExistence type="predicted"/>
<comment type="caution">
    <text evidence="1">The sequence shown here is derived from an EMBL/GenBank/DDBJ whole genome shotgun (WGS) entry which is preliminary data.</text>
</comment>
<reference evidence="1 2" key="1">
    <citation type="journal article" date="2016" name="Nat. Commun.">
        <title>Thousands of microbial genomes shed light on interconnected biogeochemical processes in an aquifer system.</title>
        <authorList>
            <person name="Anantharaman K."/>
            <person name="Brown C.T."/>
            <person name="Hug L.A."/>
            <person name="Sharon I."/>
            <person name="Castelle C.J."/>
            <person name="Probst A.J."/>
            <person name="Thomas B.C."/>
            <person name="Singh A."/>
            <person name="Wilkins M.J."/>
            <person name="Karaoz U."/>
            <person name="Brodie E.L."/>
            <person name="Williams K.H."/>
            <person name="Hubbard S.S."/>
            <person name="Banfield J.F."/>
        </authorList>
    </citation>
    <scope>NUCLEOTIDE SEQUENCE [LARGE SCALE GENOMIC DNA]</scope>
</reference>
<dbReference type="AlphaFoldDB" id="A0A1F6P7W7"/>
<dbReference type="STRING" id="1798705.A2563_00965"/>
<dbReference type="Gene3D" id="1.10.10.60">
    <property type="entry name" value="Homeodomain-like"/>
    <property type="match status" value="1"/>
</dbReference>
<evidence type="ECO:0000313" key="1">
    <source>
        <dbReference type="EMBL" id="OGH92140.1"/>
    </source>
</evidence>